<dbReference type="KEGG" id="fiy:BN1229_v1_1764"/>
<dbReference type="Pfam" id="PF00578">
    <property type="entry name" value="AhpC-TSA"/>
    <property type="match status" value="1"/>
</dbReference>
<evidence type="ECO:0000313" key="3">
    <source>
        <dbReference type="Proteomes" id="UP000033187"/>
    </source>
</evidence>
<dbReference type="Proteomes" id="UP000033187">
    <property type="component" value="Chromosome 1"/>
</dbReference>
<dbReference type="CDD" id="cd02966">
    <property type="entry name" value="TlpA_like_family"/>
    <property type="match status" value="1"/>
</dbReference>
<dbReference type="PANTHER" id="PTHR42852">
    <property type="entry name" value="THIOL:DISULFIDE INTERCHANGE PROTEIN DSBE"/>
    <property type="match status" value="1"/>
</dbReference>
<evidence type="ECO:0000313" key="2">
    <source>
        <dbReference type="EMBL" id="CPR18560.1"/>
    </source>
</evidence>
<proteinExistence type="predicted"/>
<dbReference type="OrthoDB" id="9811352at2"/>
<name>A0A0D6JEK8_9HYPH</name>
<dbReference type="Gene3D" id="3.40.30.10">
    <property type="entry name" value="Glutaredoxin"/>
    <property type="match status" value="1"/>
</dbReference>
<dbReference type="GO" id="GO:0016209">
    <property type="term" value="F:antioxidant activity"/>
    <property type="evidence" value="ECO:0007669"/>
    <property type="project" value="InterPro"/>
</dbReference>
<evidence type="ECO:0000259" key="1">
    <source>
        <dbReference type="Pfam" id="PF00578"/>
    </source>
</evidence>
<keyword evidence="3" id="KW-1185">Reference proteome</keyword>
<dbReference type="RefSeq" id="WP_046477919.1">
    <property type="nucleotide sequence ID" value="NZ_LN829118.1"/>
</dbReference>
<dbReference type="KEGG" id="fil:BN1229_v1_1761"/>
<dbReference type="InterPro" id="IPR050553">
    <property type="entry name" value="Thioredoxin_ResA/DsbE_sf"/>
</dbReference>
<dbReference type="GO" id="GO:0016491">
    <property type="term" value="F:oxidoreductase activity"/>
    <property type="evidence" value="ECO:0007669"/>
    <property type="project" value="InterPro"/>
</dbReference>
<sequence>MFDPESPPKLDVAGWLNVDDEPTLEKLKGRVAVLYVFQTHCPGSLSHALPQAQRLAEGLDPSQAVVLGLNAPFENKEGQTREKLEEFVQNQGLIFPIALDRDVPGSERTATMAAYELQGTPSILIFDRQGRLRRAYLGEATDIRIAAEVMGLAIEHPNAPRETSIAIERMLRATLVEPHQHHDHDGNCCGHDHDHHHHHDHAHHHHHDGECCNDPDCKG</sequence>
<reference evidence="3" key="1">
    <citation type="submission" date="2015-02" db="EMBL/GenBank/DDBJ databases">
        <authorList>
            <person name="Chooi Y.-H."/>
        </authorList>
    </citation>
    <scope>NUCLEOTIDE SEQUENCE [LARGE SCALE GENOMIC DNA]</scope>
    <source>
        <strain evidence="3">strain Y</strain>
    </source>
</reference>
<dbReference type="InterPro" id="IPR036249">
    <property type="entry name" value="Thioredoxin-like_sf"/>
</dbReference>
<dbReference type="EMBL" id="LN829119">
    <property type="protein sequence ID" value="CPR18560.1"/>
    <property type="molecule type" value="Genomic_DNA"/>
</dbReference>
<gene>
    <name evidence="2" type="ORF">YBN1229_v1_1764</name>
</gene>
<dbReference type="AlphaFoldDB" id="A0A0D6JEK8"/>
<dbReference type="PANTHER" id="PTHR42852:SF13">
    <property type="entry name" value="PROTEIN DIPZ"/>
    <property type="match status" value="1"/>
</dbReference>
<protein>
    <recommendedName>
        <fullName evidence="1">Alkyl hydroperoxide reductase subunit C/ Thiol specific antioxidant domain-containing protein</fullName>
    </recommendedName>
</protein>
<dbReference type="SUPFAM" id="SSF52833">
    <property type="entry name" value="Thioredoxin-like"/>
    <property type="match status" value="1"/>
</dbReference>
<organism evidence="2 3">
    <name type="scientific">Candidatus Filomicrobium marinum</name>
    <dbReference type="NCBI Taxonomy" id="1608628"/>
    <lineage>
        <taxon>Bacteria</taxon>
        <taxon>Pseudomonadati</taxon>
        <taxon>Pseudomonadota</taxon>
        <taxon>Alphaproteobacteria</taxon>
        <taxon>Hyphomicrobiales</taxon>
        <taxon>Hyphomicrobiaceae</taxon>
        <taxon>Filomicrobium</taxon>
    </lineage>
</organism>
<dbReference type="InterPro" id="IPR000866">
    <property type="entry name" value="AhpC/TSA"/>
</dbReference>
<feature type="domain" description="Alkyl hydroperoxide reductase subunit C/ Thiol specific antioxidant" evidence="1">
    <location>
        <begin position="22"/>
        <end position="134"/>
    </location>
</feature>
<accession>A0A0D6JEK8</accession>